<evidence type="ECO:0000313" key="3">
    <source>
        <dbReference type="EMBL" id="KXZ50627.1"/>
    </source>
</evidence>
<dbReference type="Proteomes" id="UP000075714">
    <property type="component" value="Unassembled WGS sequence"/>
</dbReference>
<keyword evidence="2" id="KW-0472">Membrane</keyword>
<evidence type="ECO:0000256" key="1">
    <source>
        <dbReference type="SAM" id="MobiDB-lite"/>
    </source>
</evidence>
<accession>A0A150GLG4</accession>
<protein>
    <submittedName>
        <fullName evidence="3">Uncharacterized protein</fullName>
    </submittedName>
</protein>
<dbReference type="EMBL" id="LSYV01000016">
    <property type="protein sequence ID" value="KXZ50627.1"/>
    <property type="molecule type" value="Genomic_DNA"/>
</dbReference>
<sequence>MDQNVICGGNCVGACAAYTGLYLLGFPCLLQMMSRHNLRMKYGIAGDPCGDFCISWCCAACGMCQEYRELVLRGHKPGGAAFHPVATPPQQQMAAYPPPPQGAYAGQPGTVYPPPPVGYGQKQV</sequence>
<evidence type="ECO:0000256" key="2">
    <source>
        <dbReference type="SAM" id="Phobius"/>
    </source>
</evidence>
<organism evidence="3 4">
    <name type="scientific">Gonium pectorale</name>
    <name type="common">Green alga</name>
    <dbReference type="NCBI Taxonomy" id="33097"/>
    <lineage>
        <taxon>Eukaryota</taxon>
        <taxon>Viridiplantae</taxon>
        <taxon>Chlorophyta</taxon>
        <taxon>core chlorophytes</taxon>
        <taxon>Chlorophyceae</taxon>
        <taxon>CS clade</taxon>
        <taxon>Chlamydomonadales</taxon>
        <taxon>Volvocaceae</taxon>
        <taxon>Gonium</taxon>
    </lineage>
</organism>
<keyword evidence="2" id="KW-1133">Transmembrane helix</keyword>
<dbReference type="Pfam" id="PF04749">
    <property type="entry name" value="PLAC8"/>
    <property type="match status" value="1"/>
</dbReference>
<feature type="transmembrane region" description="Helical" evidence="2">
    <location>
        <begin position="6"/>
        <end position="30"/>
    </location>
</feature>
<reference evidence="4" key="1">
    <citation type="journal article" date="2016" name="Nat. Commun.">
        <title>The Gonium pectorale genome demonstrates co-option of cell cycle regulation during the evolution of multicellularity.</title>
        <authorList>
            <person name="Hanschen E.R."/>
            <person name="Marriage T.N."/>
            <person name="Ferris P.J."/>
            <person name="Hamaji T."/>
            <person name="Toyoda A."/>
            <person name="Fujiyama A."/>
            <person name="Neme R."/>
            <person name="Noguchi H."/>
            <person name="Minakuchi Y."/>
            <person name="Suzuki M."/>
            <person name="Kawai-Toyooka H."/>
            <person name="Smith D.R."/>
            <person name="Sparks H."/>
            <person name="Anderson J."/>
            <person name="Bakaric R."/>
            <person name="Luria V."/>
            <person name="Karger A."/>
            <person name="Kirschner M.W."/>
            <person name="Durand P.M."/>
            <person name="Michod R.E."/>
            <person name="Nozaki H."/>
            <person name="Olson B.J."/>
        </authorList>
    </citation>
    <scope>NUCLEOTIDE SEQUENCE [LARGE SCALE GENOMIC DNA]</scope>
    <source>
        <strain evidence="4">NIES-2863</strain>
    </source>
</reference>
<dbReference type="AlphaFoldDB" id="A0A150GLG4"/>
<dbReference type="PANTHER" id="PTHR15907">
    <property type="entry name" value="DUF614 FAMILY PROTEIN-RELATED"/>
    <property type="match status" value="1"/>
</dbReference>
<dbReference type="STRING" id="33097.A0A150GLG4"/>
<evidence type="ECO:0000313" key="4">
    <source>
        <dbReference type="Proteomes" id="UP000075714"/>
    </source>
</evidence>
<dbReference type="OrthoDB" id="529328at2759"/>
<keyword evidence="2" id="KW-0812">Transmembrane</keyword>
<keyword evidence="4" id="KW-1185">Reference proteome</keyword>
<feature type="region of interest" description="Disordered" evidence="1">
    <location>
        <begin position="89"/>
        <end position="124"/>
    </location>
</feature>
<proteinExistence type="predicted"/>
<comment type="caution">
    <text evidence="3">The sequence shown here is derived from an EMBL/GenBank/DDBJ whole genome shotgun (WGS) entry which is preliminary data.</text>
</comment>
<gene>
    <name evidence="3" type="ORF">GPECTOR_15g311</name>
</gene>
<dbReference type="InterPro" id="IPR006461">
    <property type="entry name" value="PLAC_motif_containing"/>
</dbReference>
<name>A0A150GLG4_GONPE</name>
<dbReference type="NCBIfam" id="TIGR01571">
    <property type="entry name" value="A_thal_Cys_rich"/>
    <property type="match status" value="1"/>
</dbReference>